<dbReference type="Gene3D" id="3.90.1300.10">
    <property type="entry name" value="Amidase signature (AS) domain"/>
    <property type="match status" value="1"/>
</dbReference>
<protein>
    <recommendedName>
        <fullName evidence="8">Glutamyl-tRNA(Gln) amidotransferase subunit A</fullName>
        <shortName evidence="8">Glu-ADT subunit A</shortName>
        <ecNumber evidence="8">6.3.5.7</ecNumber>
    </recommendedName>
</protein>
<comment type="catalytic activity">
    <reaction evidence="7 8">
        <text>L-glutamyl-tRNA(Gln) + L-glutamine + ATP + H2O = L-glutaminyl-tRNA(Gln) + L-glutamate + ADP + phosphate + H(+)</text>
        <dbReference type="Rhea" id="RHEA:17521"/>
        <dbReference type="Rhea" id="RHEA-COMP:9681"/>
        <dbReference type="Rhea" id="RHEA-COMP:9684"/>
        <dbReference type="ChEBI" id="CHEBI:15377"/>
        <dbReference type="ChEBI" id="CHEBI:15378"/>
        <dbReference type="ChEBI" id="CHEBI:29985"/>
        <dbReference type="ChEBI" id="CHEBI:30616"/>
        <dbReference type="ChEBI" id="CHEBI:43474"/>
        <dbReference type="ChEBI" id="CHEBI:58359"/>
        <dbReference type="ChEBI" id="CHEBI:78520"/>
        <dbReference type="ChEBI" id="CHEBI:78521"/>
        <dbReference type="ChEBI" id="CHEBI:456216"/>
        <dbReference type="EC" id="6.3.5.7"/>
    </reaction>
</comment>
<keyword evidence="11" id="KW-1185">Reference proteome</keyword>
<evidence type="ECO:0000256" key="5">
    <source>
        <dbReference type="ARBA" id="ARBA00022917"/>
    </source>
</evidence>
<gene>
    <name evidence="8 10" type="primary">gatA</name>
    <name evidence="10" type="ORF">PATL70BA_3389</name>
</gene>
<dbReference type="GO" id="GO:0050567">
    <property type="term" value="F:glutaminyl-tRNA synthase (glutamine-hydrolyzing) activity"/>
    <property type="evidence" value="ECO:0007669"/>
    <property type="project" value="UniProtKB-UniRule"/>
</dbReference>
<dbReference type="GO" id="GO:0016740">
    <property type="term" value="F:transferase activity"/>
    <property type="evidence" value="ECO:0007669"/>
    <property type="project" value="UniProtKB-KW"/>
</dbReference>
<keyword evidence="4 8" id="KW-0067">ATP-binding</keyword>
<evidence type="ECO:0000313" key="10">
    <source>
        <dbReference type="EMBL" id="VDN49320.1"/>
    </source>
</evidence>
<sequence length="485" mass="52902">MLYQKSVSVLQHMLQNKEVSSEEVTQSYLDRIDVVDKKVGAYITVATESALATARSVDEKRNKGEVLSPFAGIPIGIKDNMCTEGLRTTCASKMLDNFIPPFDATIINKIKENDMIILGKLNMDEFAMGSSTENSAYHVTKNPWHLDYVPGGSSGGSAAAVAAELAPFTLGSDTGGSIRQPAHYCGVVGMKPTYGRVSRYGLIAFASSLDQIGPLTRDVSDAALALNLICGHDRMDSSSAFIDTPDFTTYLDQDIKGMRIALPREFMGEGIAEDVKASILSAVKVLENMGAVVDEVHMEMTEYALPSYYLISSAEASSNLARFDGIKYGHQAGDYDTLVELYKQSRDEGFGAEVKRRIMLGTYALSSGYYDAYYKKAQQVRTLIKNQFDLLFAEYDLVLTPTGPTTAFKIGAKINNPIEMYLNDICTVPINIAGLPAISLNSGFDRMGLPIGLQLIGKGFDEGTIIKVAHAYEQARVLDKVRPEL</sequence>
<evidence type="ECO:0000256" key="2">
    <source>
        <dbReference type="ARBA" id="ARBA00022598"/>
    </source>
</evidence>
<reference evidence="10 11" key="1">
    <citation type="submission" date="2018-09" db="EMBL/GenBank/DDBJ databases">
        <authorList>
            <person name="Postec A."/>
        </authorList>
    </citation>
    <scope>NUCLEOTIDE SEQUENCE [LARGE SCALE GENOMIC DNA]</scope>
    <source>
        <strain evidence="10">70B-A</strain>
    </source>
</reference>
<dbReference type="InterPro" id="IPR023631">
    <property type="entry name" value="Amidase_dom"/>
</dbReference>
<dbReference type="HAMAP" id="MF_00120">
    <property type="entry name" value="GatA"/>
    <property type="match status" value="1"/>
</dbReference>
<dbReference type="InterPro" id="IPR004412">
    <property type="entry name" value="GatA"/>
</dbReference>
<evidence type="ECO:0000259" key="9">
    <source>
        <dbReference type="Pfam" id="PF01425"/>
    </source>
</evidence>
<feature type="active site" description="Charge relay system" evidence="8">
    <location>
        <position position="78"/>
    </location>
</feature>
<evidence type="ECO:0000256" key="6">
    <source>
        <dbReference type="ARBA" id="ARBA00025295"/>
    </source>
</evidence>
<keyword evidence="10" id="KW-0808">Transferase</keyword>
<dbReference type="Pfam" id="PF01425">
    <property type="entry name" value="Amidase"/>
    <property type="match status" value="1"/>
</dbReference>
<comment type="similarity">
    <text evidence="1 8">Belongs to the amidase family. GatA subfamily.</text>
</comment>
<feature type="domain" description="Amidase" evidence="9">
    <location>
        <begin position="23"/>
        <end position="465"/>
    </location>
</feature>
<dbReference type="EC" id="6.3.5.7" evidence="8"/>
<dbReference type="GO" id="GO:0030956">
    <property type="term" value="C:glutamyl-tRNA(Gln) amidotransferase complex"/>
    <property type="evidence" value="ECO:0007669"/>
    <property type="project" value="InterPro"/>
</dbReference>
<dbReference type="Proteomes" id="UP000279029">
    <property type="component" value="Chromosome"/>
</dbReference>
<keyword evidence="2 8" id="KW-0436">Ligase</keyword>
<feature type="active site" description="Acyl-ester intermediate" evidence="8">
    <location>
        <position position="177"/>
    </location>
</feature>
<dbReference type="AlphaFoldDB" id="A0A3P7P721"/>
<dbReference type="OrthoDB" id="9811471at2"/>
<keyword evidence="5 8" id="KW-0648">Protein biosynthesis</keyword>
<dbReference type="InterPro" id="IPR000120">
    <property type="entry name" value="Amidase"/>
</dbReference>
<name>A0A3P7P721_9FIRM</name>
<dbReference type="PANTHER" id="PTHR11895:SF151">
    <property type="entry name" value="GLUTAMYL-TRNA(GLN) AMIDOTRANSFERASE SUBUNIT A"/>
    <property type="match status" value="1"/>
</dbReference>
<evidence type="ECO:0000256" key="3">
    <source>
        <dbReference type="ARBA" id="ARBA00022741"/>
    </source>
</evidence>
<comment type="subunit">
    <text evidence="8">Heterotrimer of A, B and C subunits.</text>
</comment>
<feature type="active site" description="Charge relay system" evidence="8">
    <location>
        <position position="153"/>
    </location>
</feature>
<dbReference type="NCBIfam" id="TIGR00132">
    <property type="entry name" value="gatA"/>
    <property type="match status" value="1"/>
</dbReference>
<dbReference type="GO" id="GO:0006412">
    <property type="term" value="P:translation"/>
    <property type="evidence" value="ECO:0007669"/>
    <property type="project" value="UniProtKB-UniRule"/>
</dbReference>
<dbReference type="PANTHER" id="PTHR11895">
    <property type="entry name" value="TRANSAMIDASE"/>
    <property type="match status" value="1"/>
</dbReference>
<evidence type="ECO:0000256" key="8">
    <source>
        <dbReference type="HAMAP-Rule" id="MF_00120"/>
    </source>
</evidence>
<evidence type="ECO:0000256" key="7">
    <source>
        <dbReference type="ARBA" id="ARBA00047407"/>
    </source>
</evidence>
<dbReference type="SUPFAM" id="SSF75304">
    <property type="entry name" value="Amidase signature (AS) enzymes"/>
    <property type="match status" value="1"/>
</dbReference>
<dbReference type="InterPro" id="IPR020556">
    <property type="entry name" value="Amidase_CS"/>
</dbReference>
<accession>A0A3P7P721</accession>
<proteinExistence type="inferred from homology"/>
<dbReference type="PROSITE" id="PS00571">
    <property type="entry name" value="AMIDASES"/>
    <property type="match status" value="1"/>
</dbReference>
<dbReference type="GO" id="GO:0005524">
    <property type="term" value="F:ATP binding"/>
    <property type="evidence" value="ECO:0007669"/>
    <property type="project" value="UniProtKB-KW"/>
</dbReference>
<comment type="function">
    <text evidence="6 8">Allows the formation of correctly charged Gln-tRNA(Gln) through the transamidation of misacylated Glu-tRNA(Gln) in organisms which lack glutaminyl-tRNA synthetase. The reaction takes place in the presence of glutamine and ATP through an activated gamma-phospho-Glu-tRNA(Gln).</text>
</comment>
<keyword evidence="3 8" id="KW-0547">Nucleotide-binding</keyword>
<dbReference type="KEGG" id="cbar:PATL70BA_3389"/>
<evidence type="ECO:0000256" key="4">
    <source>
        <dbReference type="ARBA" id="ARBA00022840"/>
    </source>
</evidence>
<dbReference type="InterPro" id="IPR036928">
    <property type="entry name" value="AS_sf"/>
</dbReference>
<dbReference type="EMBL" id="LR130778">
    <property type="protein sequence ID" value="VDN49320.1"/>
    <property type="molecule type" value="Genomic_DNA"/>
</dbReference>
<evidence type="ECO:0000313" key="11">
    <source>
        <dbReference type="Proteomes" id="UP000279029"/>
    </source>
</evidence>
<evidence type="ECO:0000256" key="1">
    <source>
        <dbReference type="ARBA" id="ARBA00008069"/>
    </source>
</evidence>
<organism evidence="10 11">
    <name type="scientific">Petrocella atlantisensis</name>
    <dbReference type="NCBI Taxonomy" id="2173034"/>
    <lineage>
        <taxon>Bacteria</taxon>
        <taxon>Bacillati</taxon>
        <taxon>Bacillota</taxon>
        <taxon>Clostridia</taxon>
        <taxon>Lachnospirales</taxon>
        <taxon>Vallitaleaceae</taxon>
        <taxon>Petrocella</taxon>
    </lineage>
</organism>